<feature type="compositionally biased region" description="Basic residues" evidence="1">
    <location>
        <begin position="43"/>
        <end position="55"/>
    </location>
</feature>
<dbReference type="EMBL" id="HE573023">
    <property type="protein sequence ID" value="CCC49312.1"/>
    <property type="molecule type" value="Genomic_DNA"/>
</dbReference>
<reference evidence="2" key="1">
    <citation type="journal article" date="2012" name="Proc. Natl. Acad. Sci. U.S.A.">
        <title>Antigenic diversity is generated by distinct evolutionary mechanisms in African trypanosome species.</title>
        <authorList>
            <person name="Jackson A.P."/>
            <person name="Berry A."/>
            <person name="Aslett M."/>
            <person name="Allison H.C."/>
            <person name="Burton P."/>
            <person name="Vavrova-Anderson J."/>
            <person name="Brown R."/>
            <person name="Browne H."/>
            <person name="Corton N."/>
            <person name="Hauser H."/>
            <person name="Gamble J."/>
            <person name="Gilderthorp R."/>
            <person name="Marcello L."/>
            <person name="McQuillan J."/>
            <person name="Otto T.D."/>
            <person name="Quail M.A."/>
            <person name="Sanders M.J."/>
            <person name="van Tonder A."/>
            <person name="Ginger M.L."/>
            <person name="Field M.C."/>
            <person name="Barry J.D."/>
            <person name="Hertz-Fowler C."/>
            <person name="Berriman M."/>
        </authorList>
    </citation>
    <scope>NUCLEOTIDE SEQUENCE</scope>
    <source>
        <strain evidence="2">Y486</strain>
    </source>
</reference>
<evidence type="ECO:0000313" key="2">
    <source>
        <dbReference type="EMBL" id="CCC49312.1"/>
    </source>
</evidence>
<name>G0TZA9_TRYVY</name>
<dbReference type="VEuPathDB" id="TriTrypDB:TvY486_0706300"/>
<protein>
    <submittedName>
        <fullName evidence="2">Uncharacterized protein</fullName>
    </submittedName>
</protein>
<dbReference type="AlphaFoldDB" id="G0TZA9"/>
<feature type="region of interest" description="Disordered" evidence="1">
    <location>
        <begin position="41"/>
        <end position="81"/>
    </location>
</feature>
<accession>G0TZA9</accession>
<organism evidence="2">
    <name type="scientific">Trypanosoma vivax (strain Y486)</name>
    <dbReference type="NCBI Taxonomy" id="1055687"/>
    <lineage>
        <taxon>Eukaryota</taxon>
        <taxon>Discoba</taxon>
        <taxon>Euglenozoa</taxon>
        <taxon>Kinetoplastea</taxon>
        <taxon>Metakinetoplastina</taxon>
        <taxon>Trypanosomatida</taxon>
        <taxon>Trypanosomatidae</taxon>
        <taxon>Trypanosoma</taxon>
        <taxon>Duttonella</taxon>
    </lineage>
</organism>
<feature type="non-terminal residue" evidence="2">
    <location>
        <position position="1"/>
    </location>
</feature>
<gene>
    <name evidence="2" type="ORF">TVY486_0706300</name>
</gene>
<feature type="compositionally biased region" description="Basic residues" evidence="1">
    <location>
        <begin position="65"/>
        <end position="74"/>
    </location>
</feature>
<sequence>VMVRSSGLLMIRFPQGDAATAALQTSFKSIVIGVKRQMNMERHKNRVERRKRKQLPHVSPAPSKFIKKDRKASKKGTEQMK</sequence>
<evidence type="ECO:0000256" key="1">
    <source>
        <dbReference type="SAM" id="MobiDB-lite"/>
    </source>
</evidence>
<proteinExistence type="predicted"/>